<proteinExistence type="predicted"/>
<name>A0ABD1XJ79_9MARC</name>
<accession>A0ABD1XJ79</accession>
<feature type="compositionally biased region" description="Polar residues" evidence="1">
    <location>
        <begin position="17"/>
        <end position="32"/>
    </location>
</feature>
<evidence type="ECO:0000313" key="2">
    <source>
        <dbReference type="EMBL" id="KAL2608819.1"/>
    </source>
</evidence>
<protein>
    <submittedName>
        <fullName evidence="2">Uncharacterized protein</fullName>
    </submittedName>
</protein>
<keyword evidence="3" id="KW-1185">Reference proteome</keyword>
<gene>
    <name evidence="2" type="ORF">R1flu_027392</name>
</gene>
<reference evidence="2 3" key="1">
    <citation type="submission" date="2024-09" db="EMBL/GenBank/DDBJ databases">
        <title>Chromosome-scale assembly of Riccia fluitans.</title>
        <authorList>
            <person name="Paukszto L."/>
            <person name="Sawicki J."/>
            <person name="Karawczyk K."/>
            <person name="Piernik-Szablinska J."/>
            <person name="Szczecinska M."/>
            <person name="Mazdziarz M."/>
        </authorList>
    </citation>
    <scope>NUCLEOTIDE SEQUENCE [LARGE SCALE GENOMIC DNA]</scope>
    <source>
        <strain evidence="2">Rf_01</strain>
        <tissue evidence="2">Aerial parts of the thallus</tissue>
    </source>
</reference>
<organism evidence="2 3">
    <name type="scientific">Riccia fluitans</name>
    <dbReference type="NCBI Taxonomy" id="41844"/>
    <lineage>
        <taxon>Eukaryota</taxon>
        <taxon>Viridiplantae</taxon>
        <taxon>Streptophyta</taxon>
        <taxon>Embryophyta</taxon>
        <taxon>Marchantiophyta</taxon>
        <taxon>Marchantiopsida</taxon>
        <taxon>Marchantiidae</taxon>
        <taxon>Marchantiales</taxon>
        <taxon>Ricciaceae</taxon>
        <taxon>Riccia</taxon>
    </lineage>
</organism>
<dbReference type="EMBL" id="JBHFFA010000008">
    <property type="protein sequence ID" value="KAL2608819.1"/>
    <property type="molecule type" value="Genomic_DNA"/>
</dbReference>
<comment type="caution">
    <text evidence="2">The sequence shown here is derived from an EMBL/GenBank/DDBJ whole genome shotgun (WGS) entry which is preliminary data.</text>
</comment>
<dbReference type="AlphaFoldDB" id="A0ABD1XJ79"/>
<evidence type="ECO:0000256" key="1">
    <source>
        <dbReference type="SAM" id="MobiDB-lite"/>
    </source>
</evidence>
<feature type="compositionally biased region" description="Polar residues" evidence="1">
    <location>
        <begin position="59"/>
        <end position="69"/>
    </location>
</feature>
<feature type="compositionally biased region" description="Gly residues" evidence="1">
    <location>
        <begin position="1"/>
        <end position="10"/>
    </location>
</feature>
<dbReference type="Proteomes" id="UP001605036">
    <property type="component" value="Unassembled WGS sequence"/>
</dbReference>
<feature type="region of interest" description="Disordered" evidence="1">
    <location>
        <begin position="1"/>
        <end position="70"/>
    </location>
</feature>
<sequence>MPHSGHGGGPASAPSSLHSTRPVSIQTLSPASQAVVEPTASRTTSVAPPLPPGLRLSEGETQSRPSNPLNLRLMASPALRGSRAARSWSVRPQEPVAAFPPNSLVVLGRSSQLLTPQKQNGYETA</sequence>
<evidence type="ECO:0000313" key="3">
    <source>
        <dbReference type="Proteomes" id="UP001605036"/>
    </source>
</evidence>